<evidence type="ECO:0000313" key="1">
    <source>
        <dbReference type="EnsemblMetazoa" id="XP_012059789.1"/>
    </source>
</evidence>
<reference evidence="1" key="2">
    <citation type="submission" date="2016-04" db="UniProtKB">
        <authorList>
            <consortium name="EnsemblMetazoa"/>
        </authorList>
    </citation>
    <scope>IDENTIFICATION</scope>
</reference>
<dbReference type="EMBL" id="ADTU01023316">
    <property type="status" value="NOT_ANNOTATED_CDS"/>
    <property type="molecule type" value="Genomic_DNA"/>
</dbReference>
<gene>
    <name evidence="1" type="primary">105622997</name>
</gene>
<dbReference type="EMBL" id="ADTU01023317">
    <property type="status" value="NOT_ANNOTATED_CDS"/>
    <property type="molecule type" value="Genomic_DNA"/>
</dbReference>
<dbReference type="EMBL" id="ADTU01023318">
    <property type="status" value="NOT_ANNOTATED_CDS"/>
    <property type="molecule type" value="Genomic_DNA"/>
</dbReference>
<name>A0A158NQI1_ATTCE</name>
<evidence type="ECO:0008006" key="3">
    <source>
        <dbReference type="Google" id="ProtNLM"/>
    </source>
</evidence>
<reference evidence="2" key="1">
    <citation type="journal article" date="2011" name="PLoS Genet.">
        <title>The genome sequence of the leaf-cutter ant Atta cephalotes reveals insights into its obligate symbiotic lifestyle.</title>
        <authorList>
            <person name="Suen G."/>
            <person name="Teiling C."/>
            <person name="Li L."/>
            <person name="Holt C."/>
            <person name="Abouheif E."/>
            <person name="Bornberg-Bauer E."/>
            <person name="Bouffard P."/>
            <person name="Caldera E.J."/>
            <person name="Cash E."/>
            <person name="Cavanaugh A."/>
            <person name="Denas O."/>
            <person name="Elhaik E."/>
            <person name="Fave M.J."/>
            <person name="Gadau J."/>
            <person name="Gibson J.D."/>
            <person name="Graur D."/>
            <person name="Grubbs K.J."/>
            <person name="Hagen D.E."/>
            <person name="Harkins T.T."/>
            <person name="Helmkampf M."/>
            <person name="Hu H."/>
            <person name="Johnson B.R."/>
            <person name="Kim J."/>
            <person name="Marsh S.E."/>
            <person name="Moeller J.A."/>
            <person name="Munoz-Torres M.C."/>
            <person name="Murphy M.C."/>
            <person name="Naughton M.C."/>
            <person name="Nigam S."/>
            <person name="Overson R."/>
            <person name="Rajakumar R."/>
            <person name="Reese J.T."/>
            <person name="Scott J.J."/>
            <person name="Smith C.R."/>
            <person name="Tao S."/>
            <person name="Tsutsui N.D."/>
            <person name="Viljakainen L."/>
            <person name="Wissler L."/>
            <person name="Yandell M.D."/>
            <person name="Zimmer F."/>
            <person name="Taylor J."/>
            <person name="Slater S.C."/>
            <person name="Clifton S.W."/>
            <person name="Warren W.C."/>
            <person name="Elsik C.G."/>
            <person name="Smith C.D."/>
            <person name="Weinstock G.M."/>
            <person name="Gerardo N.M."/>
            <person name="Currie C.R."/>
        </authorList>
    </citation>
    <scope>NUCLEOTIDE SEQUENCE [LARGE SCALE GENOMIC DNA]</scope>
</reference>
<organism evidence="1 2">
    <name type="scientific">Atta cephalotes</name>
    <name type="common">Leafcutter ant</name>
    <dbReference type="NCBI Taxonomy" id="12957"/>
    <lineage>
        <taxon>Eukaryota</taxon>
        <taxon>Metazoa</taxon>
        <taxon>Ecdysozoa</taxon>
        <taxon>Arthropoda</taxon>
        <taxon>Hexapoda</taxon>
        <taxon>Insecta</taxon>
        <taxon>Pterygota</taxon>
        <taxon>Neoptera</taxon>
        <taxon>Endopterygota</taxon>
        <taxon>Hymenoptera</taxon>
        <taxon>Apocrita</taxon>
        <taxon>Aculeata</taxon>
        <taxon>Formicoidea</taxon>
        <taxon>Formicidae</taxon>
        <taxon>Myrmicinae</taxon>
        <taxon>Atta</taxon>
    </lineage>
</organism>
<proteinExistence type="predicted"/>
<dbReference type="AlphaFoldDB" id="A0A158NQI1"/>
<accession>A0A158NQI1</accession>
<sequence>MINDEEDTDKDKINNEEEVKAMWEELKQIMFNNEEEKKQKCHTSGKICAVYGKDAERTMRKWFARLKADFNFEDQDTSGEQNTRLVYIPKNWKSQETGVYEIYLTLRNVDYIRSKLIVITCGDKLVLNILSHIRDMKIYSMVVQTLKYVNPYTNNLCLRYMNLKEISHRFKDKLVIPLRTDILLVVNFMGPSLESLPIELRTKIVNMLDYGII</sequence>
<evidence type="ECO:0000313" key="2">
    <source>
        <dbReference type="Proteomes" id="UP000005205"/>
    </source>
</evidence>
<protein>
    <recommendedName>
        <fullName evidence="3">Mos1 transposase HTH domain-containing protein</fullName>
    </recommendedName>
</protein>
<dbReference type="Gene3D" id="3.40.1000.30">
    <property type="match status" value="1"/>
</dbReference>
<dbReference type="OrthoDB" id="101791at2759"/>
<dbReference type="KEGG" id="acep:105622997"/>
<dbReference type="EnsemblMetazoa" id="XM_012204399.1">
    <property type="protein sequence ID" value="XP_012059789.1"/>
    <property type="gene ID" value="LOC105622997"/>
</dbReference>
<dbReference type="Proteomes" id="UP000005205">
    <property type="component" value="Unassembled WGS sequence"/>
</dbReference>
<dbReference type="InParanoid" id="A0A158NQI1"/>
<keyword evidence="2" id="KW-1185">Reference proteome</keyword>
<dbReference type="STRING" id="12957.A0A158NQI1"/>